<dbReference type="EMBL" id="QRJS01000023">
    <property type="protein sequence ID" value="RHH43341.1"/>
    <property type="molecule type" value="Genomic_DNA"/>
</dbReference>
<dbReference type="EMBL" id="QSTW01000009">
    <property type="protein sequence ID" value="RGM91344.1"/>
    <property type="molecule type" value="Genomic_DNA"/>
</dbReference>
<protein>
    <submittedName>
        <fullName evidence="3 7">Transcriptional regulator</fullName>
    </submittedName>
</protein>
<evidence type="ECO:0000313" key="11">
    <source>
        <dbReference type="Proteomes" id="UP000283485"/>
    </source>
</evidence>
<evidence type="ECO:0000313" key="9">
    <source>
        <dbReference type="Proteomes" id="UP000186685"/>
    </source>
</evidence>
<dbReference type="Proteomes" id="UP000284998">
    <property type="component" value="Unassembled WGS sequence"/>
</dbReference>
<dbReference type="SUPFAM" id="SSF47413">
    <property type="entry name" value="lambda repressor-like DNA-binding domains"/>
    <property type="match status" value="1"/>
</dbReference>
<comment type="caution">
    <text evidence="7">The sequence shown here is derived from an EMBL/GenBank/DDBJ whole genome shotgun (WGS) entry which is preliminary data.</text>
</comment>
<dbReference type="CDD" id="cd00093">
    <property type="entry name" value="HTH_XRE"/>
    <property type="match status" value="1"/>
</dbReference>
<evidence type="ECO:0000313" key="5">
    <source>
        <dbReference type="EMBL" id="RHD53136.1"/>
    </source>
</evidence>
<dbReference type="GO" id="GO:0003677">
    <property type="term" value="F:DNA binding"/>
    <property type="evidence" value="ECO:0007669"/>
    <property type="project" value="InterPro"/>
</dbReference>
<sequence>MKDRILKVMQKEGLSNAEFAEKIGISTSSLSHIFSGRNKPSLEVVMRIHKACPYININWLLYGEGEMEESAPAVTGMDLFSQPLENPKNTTEEPAHSDFRKENEVPTVVYPPKEIIREEVKYIEKPHPKITEIRIFFDNGTYEVFKPEK</sequence>
<dbReference type="Proteomes" id="UP000284916">
    <property type="component" value="Unassembled WGS sequence"/>
</dbReference>
<dbReference type="SMART" id="SM00530">
    <property type="entry name" value="HTH_XRE"/>
    <property type="match status" value="1"/>
</dbReference>
<dbReference type="Pfam" id="PF01381">
    <property type="entry name" value="HTH_3"/>
    <property type="match status" value="1"/>
</dbReference>
<dbReference type="AlphaFoldDB" id="A0A1Q6GGA0"/>
<evidence type="ECO:0000313" key="4">
    <source>
        <dbReference type="EMBL" id="RGM91344.1"/>
    </source>
</evidence>
<gene>
    <name evidence="3" type="ORF">BHV76_08260</name>
    <name evidence="8" type="ORF">DW035_07395</name>
    <name evidence="7" type="ORF">DW204_09875</name>
    <name evidence="6" type="ORF">DW653_03160</name>
    <name evidence="5" type="ORF">DW789_11055</name>
    <name evidence="4" type="ORF">DXB87_08595</name>
</gene>
<feature type="compositionally biased region" description="Basic and acidic residues" evidence="1">
    <location>
        <begin position="90"/>
        <end position="103"/>
    </location>
</feature>
<accession>A0A1Q6GGA0</accession>
<dbReference type="InterPro" id="IPR010982">
    <property type="entry name" value="Lambda_DNA-bd_dom_sf"/>
</dbReference>
<evidence type="ECO:0000313" key="7">
    <source>
        <dbReference type="EMBL" id="RHH43341.1"/>
    </source>
</evidence>
<organism evidence="7 14">
    <name type="scientific">Phocaeicola plebeius</name>
    <dbReference type="NCBI Taxonomy" id="310297"/>
    <lineage>
        <taxon>Bacteria</taxon>
        <taxon>Pseudomonadati</taxon>
        <taxon>Bacteroidota</taxon>
        <taxon>Bacteroidia</taxon>
        <taxon>Bacteroidales</taxon>
        <taxon>Bacteroidaceae</taxon>
        <taxon>Phocaeicola</taxon>
    </lineage>
</organism>
<dbReference type="Proteomes" id="UP000186685">
    <property type="component" value="Unassembled WGS sequence"/>
</dbReference>
<evidence type="ECO:0000313" key="14">
    <source>
        <dbReference type="Proteomes" id="UP000284998"/>
    </source>
</evidence>
<dbReference type="EMBL" id="QRHQ01000003">
    <property type="protein sequence ID" value="RHF92761.1"/>
    <property type="molecule type" value="Genomic_DNA"/>
</dbReference>
<dbReference type="EMBL" id="QSJG01000023">
    <property type="protein sequence ID" value="RHD53136.1"/>
    <property type="molecule type" value="Genomic_DNA"/>
</dbReference>
<dbReference type="Proteomes" id="UP000283485">
    <property type="component" value="Unassembled WGS sequence"/>
</dbReference>
<evidence type="ECO:0000313" key="12">
    <source>
        <dbReference type="Proteomes" id="UP000284361"/>
    </source>
</evidence>
<evidence type="ECO:0000256" key="1">
    <source>
        <dbReference type="SAM" id="MobiDB-lite"/>
    </source>
</evidence>
<dbReference type="Proteomes" id="UP000260814">
    <property type="component" value="Unassembled WGS sequence"/>
</dbReference>
<dbReference type="RefSeq" id="WP_007558318.1">
    <property type="nucleotide sequence ID" value="NZ_CABKPU010000016.1"/>
</dbReference>
<dbReference type="GeneID" id="43183373"/>
<feature type="region of interest" description="Disordered" evidence="1">
    <location>
        <begin position="79"/>
        <end position="103"/>
    </location>
</feature>
<dbReference type="PROSITE" id="PS50943">
    <property type="entry name" value="HTH_CROC1"/>
    <property type="match status" value="1"/>
</dbReference>
<evidence type="ECO:0000313" key="13">
    <source>
        <dbReference type="Proteomes" id="UP000284916"/>
    </source>
</evidence>
<evidence type="ECO:0000313" key="10">
    <source>
        <dbReference type="Proteomes" id="UP000260814"/>
    </source>
</evidence>
<dbReference type="InterPro" id="IPR001387">
    <property type="entry name" value="Cro/C1-type_HTH"/>
</dbReference>
<dbReference type="EMBL" id="QROI01000009">
    <property type="protein sequence ID" value="RHL15777.1"/>
    <property type="molecule type" value="Genomic_DNA"/>
</dbReference>
<proteinExistence type="predicted"/>
<evidence type="ECO:0000313" key="6">
    <source>
        <dbReference type="EMBL" id="RHF92761.1"/>
    </source>
</evidence>
<dbReference type="Gene3D" id="1.10.260.40">
    <property type="entry name" value="lambda repressor-like DNA-binding domains"/>
    <property type="match status" value="1"/>
</dbReference>
<dbReference type="Proteomes" id="UP000284361">
    <property type="component" value="Unassembled WGS sequence"/>
</dbReference>
<reference evidence="10 11" key="2">
    <citation type="submission" date="2018-08" db="EMBL/GenBank/DDBJ databases">
        <title>A genome reference for cultivated species of the human gut microbiota.</title>
        <authorList>
            <person name="Zou Y."/>
            <person name="Xue W."/>
            <person name="Luo G."/>
        </authorList>
    </citation>
    <scope>NUCLEOTIDE SEQUENCE [LARGE SCALE GENOMIC DNA]</scope>
    <source>
        <strain evidence="8 13">AF39-11</strain>
        <strain evidence="7 14">AM17-44</strain>
        <strain evidence="6 11">AM23-23</strain>
        <strain evidence="5 12">AM31-10</strain>
        <strain evidence="4 10">OM06-2</strain>
    </source>
</reference>
<feature type="domain" description="HTH cro/C1-type" evidence="2">
    <location>
        <begin position="5"/>
        <end position="60"/>
    </location>
</feature>
<evidence type="ECO:0000313" key="3">
    <source>
        <dbReference type="EMBL" id="OKZ09853.1"/>
    </source>
</evidence>
<reference evidence="3 9" key="1">
    <citation type="journal article" date="2016" name="Nat. Biotechnol.">
        <title>Measurement of bacterial replication rates in microbial communities.</title>
        <authorList>
            <person name="Brown C.T."/>
            <person name="Olm M.R."/>
            <person name="Thomas B.C."/>
            <person name="Banfield J.F."/>
        </authorList>
    </citation>
    <scope>NUCLEOTIDE SEQUENCE [LARGE SCALE GENOMIC DNA]</scope>
    <source>
        <strain evidence="3">45_130</strain>
    </source>
</reference>
<evidence type="ECO:0000259" key="2">
    <source>
        <dbReference type="PROSITE" id="PS50943"/>
    </source>
</evidence>
<name>A0A1Q6GGA0_9BACT</name>
<evidence type="ECO:0000313" key="8">
    <source>
        <dbReference type="EMBL" id="RHL15777.1"/>
    </source>
</evidence>
<dbReference type="EMBL" id="MNQR01000021">
    <property type="protein sequence ID" value="OKZ09853.1"/>
    <property type="molecule type" value="Genomic_DNA"/>
</dbReference>